<dbReference type="EMBL" id="DWYG01000003">
    <property type="protein sequence ID" value="HJB40913.1"/>
    <property type="molecule type" value="Genomic_DNA"/>
</dbReference>
<organism evidence="3 4">
    <name type="scientific">Candidatus Gemmiger avicola</name>
    <dbReference type="NCBI Taxonomy" id="2838605"/>
    <lineage>
        <taxon>Bacteria</taxon>
        <taxon>Bacillati</taxon>
        <taxon>Bacillota</taxon>
        <taxon>Clostridia</taxon>
        <taxon>Eubacteriales</taxon>
        <taxon>Gemmiger</taxon>
    </lineage>
</organism>
<comment type="caution">
    <text evidence="3">The sequence shown here is derived from an EMBL/GenBank/DDBJ whole genome shotgun (WGS) entry which is preliminary data.</text>
</comment>
<protein>
    <submittedName>
        <fullName evidence="3">Extracellular solute-binding protein</fullName>
    </submittedName>
</protein>
<name>A0A9D2M5T3_9FIRM</name>
<dbReference type="PANTHER" id="PTHR30222:SF17">
    <property type="entry name" value="SPERMIDINE_PUTRESCINE-BINDING PERIPLASMIC PROTEIN"/>
    <property type="match status" value="1"/>
</dbReference>
<dbReference type="AlphaFoldDB" id="A0A9D2M5T3"/>
<evidence type="ECO:0000256" key="1">
    <source>
        <dbReference type="ARBA" id="ARBA00022729"/>
    </source>
</evidence>
<keyword evidence="1" id="KW-0732">Signal</keyword>
<dbReference type="Proteomes" id="UP000886803">
    <property type="component" value="Unassembled WGS sequence"/>
</dbReference>
<sequence length="165" mass="18424">GGEAALAPYYAGDALTMIADNPDLAFVHPEEGVNFFVDSMCIPATSRNKEAAEIFINYMCETSVGAANCDYIGYSTPLTAVWEQLDDDLKYSPIAYPGEEVMSKAEVFTTLPDDVNAEMDAQWSEMKSYDENGNGWMVILFLVAAVLLSGFNIWRKVRRKMRDEY</sequence>
<accession>A0A9D2M5T3</accession>
<keyword evidence="2" id="KW-0472">Membrane</keyword>
<keyword evidence="2" id="KW-0812">Transmembrane</keyword>
<evidence type="ECO:0000313" key="4">
    <source>
        <dbReference type="Proteomes" id="UP000886803"/>
    </source>
</evidence>
<evidence type="ECO:0000256" key="2">
    <source>
        <dbReference type="SAM" id="Phobius"/>
    </source>
</evidence>
<feature type="transmembrane region" description="Helical" evidence="2">
    <location>
        <begin position="135"/>
        <end position="154"/>
    </location>
</feature>
<dbReference type="Pfam" id="PF13343">
    <property type="entry name" value="SBP_bac_6"/>
    <property type="match status" value="1"/>
</dbReference>
<proteinExistence type="predicted"/>
<keyword evidence="2" id="KW-1133">Transmembrane helix</keyword>
<reference evidence="3" key="2">
    <citation type="submission" date="2021-04" db="EMBL/GenBank/DDBJ databases">
        <authorList>
            <person name="Gilroy R."/>
        </authorList>
    </citation>
    <scope>NUCLEOTIDE SEQUENCE</scope>
    <source>
        <strain evidence="3">ChiBcec8-13705</strain>
    </source>
</reference>
<dbReference type="Gene3D" id="3.40.190.10">
    <property type="entry name" value="Periplasmic binding protein-like II"/>
    <property type="match status" value="2"/>
</dbReference>
<evidence type="ECO:0000313" key="3">
    <source>
        <dbReference type="EMBL" id="HJB40913.1"/>
    </source>
</evidence>
<reference evidence="3" key="1">
    <citation type="journal article" date="2021" name="PeerJ">
        <title>Extensive microbial diversity within the chicken gut microbiome revealed by metagenomics and culture.</title>
        <authorList>
            <person name="Gilroy R."/>
            <person name="Ravi A."/>
            <person name="Getino M."/>
            <person name="Pursley I."/>
            <person name="Horton D.L."/>
            <person name="Alikhan N.F."/>
            <person name="Baker D."/>
            <person name="Gharbi K."/>
            <person name="Hall N."/>
            <person name="Watson M."/>
            <person name="Adriaenssens E.M."/>
            <person name="Foster-Nyarko E."/>
            <person name="Jarju S."/>
            <person name="Secka A."/>
            <person name="Antonio M."/>
            <person name="Oren A."/>
            <person name="Chaudhuri R.R."/>
            <person name="La Ragione R."/>
            <person name="Hildebrand F."/>
            <person name="Pallen M.J."/>
        </authorList>
    </citation>
    <scope>NUCLEOTIDE SEQUENCE</scope>
    <source>
        <strain evidence="3">ChiBcec8-13705</strain>
    </source>
</reference>
<feature type="non-terminal residue" evidence="3">
    <location>
        <position position="1"/>
    </location>
</feature>
<gene>
    <name evidence="3" type="ORF">H9945_00270</name>
</gene>
<dbReference type="SUPFAM" id="SSF53850">
    <property type="entry name" value="Periplasmic binding protein-like II"/>
    <property type="match status" value="1"/>
</dbReference>
<dbReference type="PANTHER" id="PTHR30222">
    <property type="entry name" value="SPERMIDINE/PUTRESCINE-BINDING PERIPLASMIC PROTEIN"/>
    <property type="match status" value="1"/>
</dbReference>